<dbReference type="SUPFAM" id="SSF53335">
    <property type="entry name" value="S-adenosyl-L-methionine-dependent methyltransferases"/>
    <property type="match status" value="1"/>
</dbReference>
<dbReference type="OMA" id="IAQHFFT"/>
<organism evidence="2 3">
    <name type="scientific">Epicoccum nigrum</name>
    <name type="common">Soil fungus</name>
    <name type="synonym">Epicoccum purpurascens</name>
    <dbReference type="NCBI Taxonomy" id="105696"/>
    <lineage>
        <taxon>Eukaryota</taxon>
        <taxon>Fungi</taxon>
        <taxon>Dikarya</taxon>
        <taxon>Ascomycota</taxon>
        <taxon>Pezizomycotina</taxon>
        <taxon>Dothideomycetes</taxon>
        <taxon>Pleosporomycetidae</taxon>
        <taxon>Pleosporales</taxon>
        <taxon>Pleosporineae</taxon>
        <taxon>Didymellaceae</taxon>
        <taxon>Epicoccum</taxon>
    </lineage>
</organism>
<evidence type="ECO:0000313" key="3">
    <source>
        <dbReference type="Proteomes" id="UP000193240"/>
    </source>
</evidence>
<dbReference type="AlphaFoldDB" id="A0A1Y2LNL2"/>
<dbReference type="STRING" id="105696.A0A1Y2LNL2"/>
<dbReference type="EMBL" id="KZ107854">
    <property type="protein sequence ID" value="OSS45536.1"/>
    <property type="molecule type" value="Genomic_DNA"/>
</dbReference>
<dbReference type="InterPro" id="IPR029063">
    <property type="entry name" value="SAM-dependent_MTases_sf"/>
</dbReference>
<dbReference type="FunFam" id="3.40.50.150:FF:000554">
    <property type="entry name" value="Cation-transporting ATPase"/>
    <property type="match status" value="1"/>
</dbReference>
<comment type="similarity">
    <text evidence="1">Belongs to the CFA/CMAS family.</text>
</comment>
<evidence type="ECO:0000313" key="2">
    <source>
        <dbReference type="EMBL" id="OSS45536.1"/>
    </source>
</evidence>
<protein>
    <recommendedName>
        <fullName evidence="4">Polyketide synthase methyltransferase domain-containing protein</fullName>
    </recommendedName>
</protein>
<dbReference type="CDD" id="cd02440">
    <property type="entry name" value="AdoMet_MTases"/>
    <property type="match status" value="1"/>
</dbReference>
<dbReference type="Proteomes" id="UP000193240">
    <property type="component" value="Unassembled WGS sequence"/>
</dbReference>
<dbReference type="Gene3D" id="3.40.50.150">
    <property type="entry name" value="Vaccinia Virus protein VP39"/>
    <property type="match status" value="1"/>
</dbReference>
<reference evidence="2 3" key="1">
    <citation type="journal article" date="2017" name="Genome Announc.">
        <title>Genome sequence of the saprophytic ascomycete Epicoccum nigrum ICMP 19927 strain isolated from New Zealand.</title>
        <authorList>
            <person name="Fokin M."/>
            <person name="Fleetwood D."/>
            <person name="Weir B.S."/>
            <person name="Villas-Boas S.G."/>
        </authorList>
    </citation>
    <scope>NUCLEOTIDE SEQUENCE [LARGE SCALE GENOMIC DNA]</scope>
    <source>
        <strain evidence="2 3">ICMP 19927</strain>
    </source>
</reference>
<dbReference type="InParanoid" id="A0A1Y2LNL2"/>
<dbReference type="Pfam" id="PF02353">
    <property type="entry name" value="CMAS"/>
    <property type="match status" value="1"/>
</dbReference>
<keyword evidence="3" id="KW-1185">Reference proteome</keyword>
<gene>
    <name evidence="2" type="ORF">B5807_10401</name>
</gene>
<evidence type="ECO:0008006" key="4">
    <source>
        <dbReference type="Google" id="ProtNLM"/>
    </source>
</evidence>
<accession>A0A1Y2LNL2</accession>
<sequence>MNYISDYVMSDAVINPMIDNGYLPHFVIRRGIRAQLADRLASIANTSLEADYESKMKYVELLRSRPIAIETAAANEQHYEVGTSVLKGMLGPRMKYSACLYEKGGETLAQAEMAMLKLYVQRAGLEDGQRVLDLGCGWGSVSLYLAEMFPNSKITAFSNSRTQKIHIDEVAKEKGFGNLRVITGDVKDYEFEHDAFDRVISVEMIEHTKNHELLLAKVSRALVPGGKFFVHIFTHKTTPYDFDGGWMTEHFFTGGTMPSADLLLYFQRDLKIKQQWWVNGMHYGKTCEDWLTTMLSNEKSIKEGLKETYGEEGVTTWWNRWQVFYLACAELFKWEGGDTWGVSHYLFEKPE</sequence>
<proteinExistence type="inferred from homology"/>
<dbReference type="PANTHER" id="PTHR43832:SF1">
    <property type="entry name" value="S-ADENOSYL-L-METHIONINE-DEPENDENT METHYLTRANSFERASES SUPERFAMILY PROTEIN"/>
    <property type="match status" value="1"/>
</dbReference>
<name>A0A1Y2LNL2_EPING</name>
<evidence type="ECO:0000256" key="1">
    <source>
        <dbReference type="ARBA" id="ARBA00010815"/>
    </source>
</evidence>
<dbReference type="PANTHER" id="PTHR43832">
    <property type="match status" value="1"/>
</dbReference>